<evidence type="ECO:0000256" key="1">
    <source>
        <dbReference type="ARBA" id="ARBA00004141"/>
    </source>
</evidence>
<dbReference type="GO" id="GO:0016020">
    <property type="term" value="C:membrane"/>
    <property type="evidence" value="ECO:0007669"/>
    <property type="project" value="UniProtKB-SubCell"/>
</dbReference>
<sequence>MSGLVAASYVSSSGRWLRPAARLVLCAAVSWYLCLWWGTSTAPVPAALPAVLILREDMYAWPRLGWERLTGVVVGVVLSTVVLHWVPDPSWSFPLLLVSGCAGMYLLGRPGSPNQQVLITALMVYATAVPGYPLVRLEESLVGVAVVVLLAPLLWPPDPYRSAAAGLDGYRTGVGELLSGITGGLERGVGAVGPAALPERARLWLGPQACRDALDRAAAGRPLLRRRAGLPPEGLDGRVVLAARTALTLQYFTQELCERTRGGSPGAPVEPGMDGTSDPALRALAPLVRVTAGALDAALLGEDFAEPLDRARALDLAHRTAHPSRHDAVLRAGLHLTHVALADHLRGR</sequence>
<feature type="domain" description="Integral membrane bound transporter" evidence="5">
    <location>
        <begin position="30"/>
        <end position="149"/>
    </location>
</feature>
<evidence type="ECO:0000313" key="6">
    <source>
        <dbReference type="EMBL" id="XDV62096.1"/>
    </source>
</evidence>
<keyword evidence="3" id="KW-1133">Transmembrane helix</keyword>
<evidence type="ECO:0000259" key="5">
    <source>
        <dbReference type="Pfam" id="PF13515"/>
    </source>
</evidence>
<keyword evidence="4" id="KW-0472">Membrane</keyword>
<evidence type="ECO:0000256" key="2">
    <source>
        <dbReference type="ARBA" id="ARBA00022692"/>
    </source>
</evidence>
<dbReference type="Pfam" id="PF13515">
    <property type="entry name" value="FUSC_2"/>
    <property type="match status" value="1"/>
</dbReference>
<dbReference type="EMBL" id="CP165727">
    <property type="protein sequence ID" value="XDV62096.1"/>
    <property type="molecule type" value="Genomic_DNA"/>
</dbReference>
<dbReference type="AlphaFoldDB" id="A0AB39XY08"/>
<reference evidence="6" key="1">
    <citation type="submission" date="2024-08" db="EMBL/GenBank/DDBJ databases">
        <authorList>
            <person name="Yu S.T."/>
        </authorList>
    </citation>
    <scope>NUCLEOTIDE SEQUENCE</scope>
    <source>
        <strain evidence="6">R33</strain>
    </source>
</reference>
<dbReference type="RefSeq" id="WP_369776817.1">
    <property type="nucleotide sequence ID" value="NZ_CP165727.1"/>
</dbReference>
<keyword evidence="2" id="KW-0812">Transmembrane</keyword>
<evidence type="ECO:0000256" key="4">
    <source>
        <dbReference type="ARBA" id="ARBA00023136"/>
    </source>
</evidence>
<comment type="subcellular location">
    <subcellularLocation>
        <location evidence="1">Membrane</location>
        <topology evidence="1">Multi-pass membrane protein</topology>
    </subcellularLocation>
</comment>
<protein>
    <submittedName>
        <fullName evidence="6">FUSC family protein</fullName>
    </submittedName>
</protein>
<accession>A0AB39XY08</accession>
<dbReference type="InterPro" id="IPR049453">
    <property type="entry name" value="Memb_transporter_dom"/>
</dbReference>
<gene>
    <name evidence="6" type="ORF">AB5J51_03680</name>
</gene>
<organism evidence="6">
    <name type="scientific">Streptomyces sp. R33</name>
    <dbReference type="NCBI Taxonomy" id="3238629"/>
    <lineage>
        <taxon>Bacteria</taxon>
        <taxon>Bacillati</taxon>
        <taxon>Actinomycetota</taxon>
        <taxon>Actinomycetes</taxon>
        <taxon>Kitasatosporales</taxon>
        <taxon>Streptomycetaceae</taxon>
        <taxon>Streptomyces</taxon>
    </lineage>
</organism>
<proteinExistence type="predicted"/>
<evidence type="ECO:0000256" key="3">
    <source>
        <dbReference type="ARBA" id="ARBA00022989"/>
    </source>
</evidence>
<name>A0AB39XY08_9ACTN</name>